<dbReference type="Pfam" id="PF11951">
    <property type="entry name" value="Fungal_trans_2"/>
    <property type="match status" value="1"/>
</dbReference>
<feature type="compositionally biased region" description="Basic and acidic residues" evidence="1">
    <location>
        <begin position="50"/>
        <end position="83"/>
    </location>
</feature>
<dbReference type="Proteomes" id="UP000660729">
    <property type="component" value="Unassembled WGS sequence"/>
</dbReference>
<comment type="caution">
    <text evidence="2">The sequence shown here is derived from an EMBL/GenBank/DDBJ whole genome shotgun (WGS) entry which is preliminary data.</text>
</comment>
<dbReference type="PANTHER" id="PTHR38111">
    <property type="entry name" value="ZN(2)-C6 FUNGAL-TYPE DOMAIN-CONTAINING PROTEIN-RELATED"/>
    <property type="match status" value="1"/>
</dbReference>
<dbReference type="InterPro" id="IPR021858">
    <property type="entry name" value="Fun_TF"/>
</dbReference>
<accession>A0A8H6RDT7</accession>
<evidence type="ECO:0000313" key="2">
    <source>
        <dbReference type="EMBL" id="KAF7188211.1"/>
    </source>
</evidence>
<dbReference type="EMBL" id="JABCIY010000213">
    <property type="protein sequence ID" value="KAF7188211.1"/>
    <property type="molecule type" value="Genomic_DNA"/>
</dbReference>
<dbReference type="PANTHER" id="PTHR38111:SF2">
    <property type="entry name" value="FINGER DOMAIN PROTEIN, PUTATIVE (AFU_ORTHOLOGUE AFUA_1G01560)-RELATED"/>
    <property type="match status" value="1"/>
</dbReference>
<evidence type="ECO:0000313" key="3">
    <source>
        <dbReference type="Proteomes" id="UP000660729"/>
    </source>
</evidence>
<dbReference type="InterPro" id="IPR053178">
    <property type="entry name" value="Osmoadaptation_assoc"/>
</dbReference>
<feature type="compositionally biased region" description="Low complexity" evidence="1">
    <location>
        <begin position="34"/>
        <end position="48"/>
    </location>
</feature>
<evidence type="ECO:0008006" key="4">
    <source>
        <dbReference type="Google" id="ProtNLM"/>
    </source>
</evidence>
<dbReference type="AlphaFoldDB" id="A0A8H6RDT7"/>
<gene>
    <name evidence="2" type="ORF">HII31_10496</name>
</gene>
<feature type="region of interest" description="Disordered" evidence="1">
    <location>
        <begin position="21"/>
        <end position="88"/>
    </location>
</feature>
<protein>
    <recommendedName>
        <fullName evidence="4">Transcription factor domain-containing protein</fullName>
    </recommendedName>
</protein>
<sequence length="539" mass="60457">MASAMEEWQNIHQELVFVEHIPKDGGPGPQNGVRSAQRTTVRAQAARAGSDARLETIRQRAKDRNKGRPKSRTHERTTHERTRTLPHGQQVFSIRSSSGLKNSEIRPPRITTAIEQYQHTFHQYKDRETSVTLHAHEVLGGTIPLAQANVAFVGQFLHRFRSGPTKERPWVDLVMDEASASRASSLVLTALQANANALCGNDLQQPEIHRHASKLYLSAIRQVQSQLKGPNWHDPVVMYTCMVMTLFECILTNDPSATHAHIRGVSQLIQQKGPQSFSHGLEHRTFRYYRITILMLSLGDRQPSFLAEEQWKTVPYSGDGPPKTVLDQLADILAEIPGLLFAVDTIAKGGLGRYVLIRKAFELTYWVRCLIYDLERWKAKCIWTYPTLRQTSGLGNLNLIALCELCTEEAHYDTNLGEALDCYMAIHLILARIASGLAERSFILKTALRPPHSICDLAAGIALISEKNINSGASMVSMAVITFALKVAQSTTELDKGQESKLFEKIQDSLCQIKSYFARKYNINYCPPDNETGREGKVF</sequence>
<proteinExistence type="predicted"/>
<organism evidence="2 3">
    <name type="scientific">Pseudocercospora fuligena</name>
    <dbReference type="NCBI Taxonomy" id="685502"/>
    <lineage>
        <taxon>Eukaryota</taxon>
        <taxon>Fungi</taxon>
        <taxon>Dikarya</taxon>
        <taxon>Ascomycota</taxon>
        <taxon>Pezizomycotina</taxon>
        <taxon>Dothideomycetes</taxon>
        <taxon>Dothideomycetidae</taxon>
        <taxon>Mycosphaerellales</taxon>
        <taxon>Mycosphaerellaceae</taxon>
        <taxon>Pseudocercospora</taxon>
    </lineage>
</organism>
<name>A0A8H6RDT7_9PEZI</name>
<reference evidence="2" key="1">
    <citation type="submission" date="2020-04" db="EMBL/GenBank/DDBJ databases">
        <title>Draft genome resource of the tomato pathogen Pseudocercospora fuligena.</title>
        <authorList>
            <person name="Zaccaron A."/>
        </authorList>
    </citation>
    <scope>NUCLEOTIDE SEQUENCE</scope>
    <source>
        <strain evidence="2">PF001</strain>
    </source>
</reference>
<keyword evidence="3" id="KW-1185">Reference proteome</keyword>
<dbReference type="OrthoDB" id="5126878at2759"/>
<evidence type="ECO:0000256" key="1">
    <source>
        <dbReference type="SAM" id="MobiDB-lite"/>
    </source>
</evidence>